<keyword evidence="3" id="KW-1185">Reference proteome</keyword>
<proteinExistence type="predicted"/>
<dbReference type="RefSeq" id="WP_252586850.1">
    <property type="nucleotide sequence ID" value="NZ_JAMWYS010000024.1"/>
</dbReference>
<evidence type="ECO:0000313" key="3">
    <source>
        <dbReference type="Proteomes" id="UP001155182"/>
    </source>
</evidence>
<dbReference type="EMBL" id="JAMWYS010000024">
    <property type="protein sequence ID" value="MCO4292444.1"/>
    <property type="molecule type" value="Genomic_DNA"/>
</dbReference>
<keyword evidence="1" id="KW-0732">Signal</keyword>
<dbReference type="AlphaFoldDB" id="A0A9X2F1M1"/>
<gene>
    <name evidence="2" type="ORF">NF867_06195</name>
</gene>
<dbReference type="Proteomes" id="UP001155182">
    <property type="component" value="Unassembled WGS sequence"/>
</dbReference>
<evidence type="ECO:0000313" key="2">
    <source>
        <dbReference type="EMBL" id="MCO4292444.1"/>
    </source>
</evidence>
<accession>A0A9X2F1M1</accession>
<protein>
    <submittedName>
        <fullName evidence="2">DUF4843 domain-containing protein</fullName>
    </submittedName>
</protein>
<comment type="caution">
    <text evidence="2">The sequence shown here is derived from an EMBL/GenBank/DDBJ whole genome shotgun (WGS) entry which is preliminary data.</text>
</comment>
<name>A0A9X2F1M1_9SPHI</name>
<evidence type="ECO:0000256" key="1">
    <source>
        <dbReference type="SAM" id="SignalP"/>
    </source>
</evidence>
<dbReference type="PROSITE" id="PS51257">
    <property type="entry name" value="PROKAR_LIPOPROTEIN"/>
    <property type="match status" value="1"/>
</dbReference>
<dbReference type="InterPro" id="IPR032299">
    <property type="entry name" value="DUF4843"/>
</dbReference>
<sequence length="257" mass="28247">MRLLINFCIVSFSVLFLASCESDELETYSGPSSIYFSNAVGFSINSTPLDTLMYSFGRTPASISSVTLTYPVKITGSLADKDRFFAVKVDDSSTLKENIDFSILTDSLIIKAGKSTGTVKLTVKRTPEMKTQNQKIYISLVSNENFVTEISNKKVMRDKTVKKILTTKFVINDFLVAPPRWLASYLGPFGINKYTILVNQLEVDPDRLYSNTSSSYSVAECASMGVALSRYLKNQSDAGTPVYIEDGVTLMTSGAGL</sequence>
<dbReference type="Pfam" id="PF16132">
    <property type="entry name" value="DUF4843"/>
    <property type="match status" value="1"/>
</dbReference>
<reference evidence="2" key="1">
    <citation type="submission" date="2022-06" db="EMBL/GenBank/DDBJ databases">
        <title>Solitalea sp. MAHUQ-68 isolated from rhizospheric soil.</title>
        <authorList>
            <person name="Huq M.A."/>
        </authorList>
    </citation>
    <scope>NUCLEOTIDE SEQUENCE</scope>
    <source>
        <strain evidence="2">MAHUQ-68</strain>
    </source>
</reference>
<feature type="signal peptide" evidence="1">
    <location>
        <begin position="1"/>
        <end position="18"/>
    </location>
</feature>
<organism evidence="2 3">
    <name type="scientific">Solitalea agri</name>
    <dbReference type="NCBI Taxonomy" id="2953739"/>
    <lineage>
        <taxon>Bacteria</taxon>
        <taxon>Pseudomonadati</taxon>
        <taxon>Bacteroidota</taxon>
        <taxon>Sphingobacteriia</taxon>
        <taxon>Sphingobacteriales</taxon>
        <taxon>Sphingobacteriaceae</taxon>
        <taxon>Solitalea</taxon>
    </lineage>
</organism>
<feature type="chain" id="PRO_5040968751" evidence="1">
    <location>
        <begin position="19"/>
        <end position="257"/>
    </location>
</feature>